<proteinExistence type="predicted"/>
<accession>A0A915KS81</accession>
<protein>
    <submittedName>
        <fullName evidence="3">Secreted protein</fullName>
    </submittedName>
</protein>
<organism evidence="2 3">
    <name type="scientific">Romanomermis culicivorax</name>
    <name type="common">Nematode worm</name>
    <dbReference type="NCBI Taxonomy" id="13658"/>
    <lineage>
        <taxon>Eukaryota</taxon>
        <taxon>Metazoa</taxon>
        <taxon>Ecdysozoa</taxon>
        <taxon>Nematoda</taxon>
        <taxon>Enoplea</taxon>
        <taxon>Dorylaimia</taxon>
        <taxon>Mermithida</taxon>
        <taxon>Mermithoidea</taxon>
        <taxon>Mermithidae</taxon>
        <taxon>Romanomermis</taxon>
    </lineage>
</organism>
<dbReference type="WBParaSite" id="nRc.2.0.1.t40508-RA">
    <property type="protein sequence ID" value="nRc.2.0.1.t40508-RA"/>
    <property type="gene ID" value="nRc.2.0.1.g40508"/>
</dbReference>
<dbReference type="AlphaFoldDB" id="A0A915KS81"/>
<keyword evidence="2" id="KW-1185">Reference proteome</keyword>
<keyword evidence="1" id="KW-0732">Signal</keyword>
<feature type="chain" id="PRO_5037457974" evidence="1">
    <location>
        <begin position="32"/>
        <end position="82"/>
    </location>
</feature>
<reference evidence="3" key="1">
    <citation type="submission" date="2022-11" db="UniProtKB">
        <authorList>
            <consortium name="WormBaseParasite"/>
        </authorList>
    </citation>
    <scope>IDENTIFICATION</scope>
</reference>
<feature type="signal peptide" evidence="1">
    <location>
        <begin position="1"/>
        <end position="31"/>
    </location>
</feature>
<name>A0A915KS81_ROMCU</name>
<evidence type="ECO:0000313" key="3">
    <source>
        <dbReference type="WBParaSite" id="nRc.2.0.1.t40508-RA"/>
    </source>
</evidence>
<dbReference type="Proteomes" id="UP000887565">
    <property type="component" value="Unplaced"/>
</dbReference>
<evidence type="ECO:0000313" key="2">
    <source>
        <dbReference type="Proteomes" id="UP000887565"/>
    </source>
</evidence>
<evidence type="ECO:0000256" key="1">
    <source>
        <dbReference type="SAM" id="SignalP"/>
    </source>
</evidence>
<sequence length="82" mass="8495">MPMDSSHASSQSTEALLALLALPSTSAAARASNLDALTNSKPTSMANMVMPSKEIATTAPIVSPGIIWWATMAHATNNSCHI</sequence>